<gene>
    <name evidence="6" type="ORF">SAMN02745215_00741</name>
</gene>
<dbReference type="PRINTS" id="PR00411">
    <property type="entry name" value="PNDRDTASEI"/>
</dbReference>
<dbReference type="SUPFAM" id="SSF56425">
    <property type="entry name" value="Succinate dehydrogenase/fumarate reductase flavoprotein, catalytic domain"/>
    <property type="match status" value="1"/>
</dbReference>
<dbReference type="InterPro" id="IPR003953">
    <property type="entry name" value="FAD-dep_OxRdtase_2_FAD-bd"/>
</dbReference>
<dbReference type="NCBIfam" id="TIGR01409">
    <property type="entry name" value="TAT_signal_seq"/>
    <property type="match status" value="1"/>
</dbReference>
<dbReference type="RefSeq" id="WP_072771327.1">
    <property type="nucleotide sequence ID" value="NZ_FRDN01000004.1"/>
</dbReference>
<dbReference type="InterPro" id="IPR019546">
    <property type="entry name" value="TAT_signal_bac_arc"/>
</dbReference>
<dbReference type="Proteomes" id="UP000184010">
    <property type="component" value="Unassembled WGS sequence"/>
</dbReference>
<dbReference type="Pfam" id="PF12831">
    <property type="entry name" value="FAD_oxidored"/>
    <property type="match status" value="1"/>
</dbReference>
<dbReference type="PANTHER" id="PTHR43400:SF7">
    <property type="entry name" value="FAD-DEPENDENT OXIDOREDUCTASE 2 FAD BINDING DOMAIN-CONTAINING PROTEIN"/>
    <property type="match status" value="1"/>
</dbReference>
<dbReference type="InterPro" id="IPR006311">
    <property type="entry name" value="TAT_signal"/>
</dbReference>
<evidence type="ECO:0000313" key="7">
    <source>
        <dbReference type="Proteomes" id="UP000184010"/>
    </source>
</evidence>
<proteinExistence type="predicted"/>
<dbReference type="InterPro" id="IPR050315">
    <property type="entry name" value="FAD-oxidoreductase_2"/>
</dbReference>
<comment type="cofactor">
    <cofactor evidence="1">
        <name>FAD</name>
        <dbReference type="ChEBI" id="CHEBI:57692"/>
    </cofactor>
</comment>
<evidence type="ECO:0000256" key="4">
    <source>
        <dbReference type="ARBA" id="ARBA00023002"/>
    </source>
</evidence>
<dbReference type="InterPro" id="IPR027477">
    <property type="entry name" value="Succ_DH/fumarate_Rdtase_cat_sf"/>
</dbReference>
<keyword evidence="4" id="KW-0560">Oxidoreductase</keyword>
<dbReference type="PANTHER" id="PTHR43400">
    <property type="entry name" value="FUMARATE REDUCTASE"/>
    <property type="match status" value="1"/>
</dbReference>
<dbReference type="STRING" id="1121395.SAMN02745215_00741"/>
<keyword evidence="2" id="KW-0285">Flavoprotein</keyword>
<evidence type="ECO:0000313" key="6">
    <source>
        <dbReference type="EMBL" id="SHN56925.1"/>
    </source>
</evidence>
<keyword evidence="7" id="KW-1185">Reference proteome</keyword>
<evidence type="ECO:0000256" key="3">
    <source>
        <dbReference type="ARBA" id="ARBA00022827"/>
    </source>
</evidence>
<dbReference type="SUPFAM" id="SSF51905">
    <property type="entry name" value="FAD/NAD(P)-binding domain"/>
    <property type="match status" value="1"/>
</dbReference>
<protein>
    <submittedName>
        <fullName evidence="6">Tat (Twin-arginine translocation) pathway signal sequence</fullName>
    </submittedName>
</protein>
<dbReference type="Pfam" id="PF00890">
    <property type="entry name" value="FAD_binding_2"/>
    <property type="match status" value="1"/>
</dbReference>
<reference evidence="7" key="1">
    <citation type="submission" date="2016-12" db="EMBL/GenBank/DDBJ databases">
        <authorList>
            <person name="Varghese N."/>
            <person name="Submissions S."/>
        </authorList>
    </citation>
    <scope>NUCLEOTIDE SEQUENCE [LARGE SCALE GENOMIC DNA]</scope>
    <source>
        <strain evidence="7">DSM 11544</strain>
    </source>
</reference>
<feature type="domain" description="FAD-dependent oxidoreductase 2 FAD-binding" evidence="5">
    <location>
        <begin position="142"/>
        <end position="548"/>
    </location>
</feature>
<evidence type="ECO:0000256" key="1">
    <source>
        <dbReference type="ARBA" id="ARBA00001974"/>
    </source>
</evidence>
<dbReference type="Gene3D" id="3.50.50.60">
    <property type="entry name" value="FAD/NAD(P)-binding domain"/>
    <property type="match status" value="1"/>
</dbReference>
<sequence length="571" mass="60933">MSEKHGKTNSKNLSRRDFLRNTGILAGGAVLGTGLLAGCSEGAAKDTPAPAGEAWDYEADVIVCGTGPAGLACAAAAAEAGVSVIAIDSNDKIGGKGILAGGNLGIGGGTRMQITAGFEETAEIIYEDRTVPNLRTDKTMVVETVDGREVEMGQWRKISGAEDGEGMARAFADNSLDTWNWLDIMGVPFIKANVSQMAAVYRGSRYYSTTSPRLVDRENGKDGDMQAGGAGLCWPIYDTAVDNGAQFILNCKMTKILRAEGDRAGRVIGIEATLDGKTVRMKGNKAVFLGTGSWKGSTKLKQLFLPWLAKYPHISGEPYVWNDGNGIEAALDAGASLSTDRGSDWHGWHRHPGTLWHSIKMPFGLPGTAEPLDSECIYVNAEGKRFMNEEIGEDNPAWVGGSKPFYFAQLCAAQTTDKDGPVVWIILDETSRAKQELKFIVGETVEDFMYGTADTLEELAAAIKVPADALAASVTRYNELVGKGADEDFAKKHLNAKIAAAPFHAVKWGIQKHNTLGGVTINPKAQVVDWDLEPIPGLYAAGESAGNMDLIGLAKPIVFGRIAGMTIAREE</sequence>
<evidence type="ECO:0000259" key="5">
    <source>
        <dbReference type="Pfam" id="PF00890"/>
    </source>
</evidence>
<organism evidence="6 7">
    <name type="scientific">Desulfitobacterium chlororespirans DSM 11544</name>
    <dbReference type="NCBI Taxonomy" id="1121395"/>
    <lineage>
        <taxon>Bacteria</taxon>
        <taxon>Bacillati</taxon>
        <taxon>Bacillota</taxon>
        <taxon>Clostridia</taxon>
        <taxon>Eubacteriales</taxon>
        <taxon>Desulfitobacteriaceae</taxon>
        <taxon>Desulfitobacterium</taxon>
    </lineage>
</organism>
<accession>A0A1M7SEL5</accession>
<name>A0A1M7SEL5_9FIRM</name>
<dbReference type="AlphaFoldDB" id="A0A1M7SEL5"/>
<dbReference type="Gene3D" id="3.90.700.10">
    <property type="entry name" value="Succinate dehydrogenase/fumarate reductase flavoprotein, catalytic domain"/>
    <property type="match status" value="1"/>
</dbReference>
<evidence type="ECO:0000256" key="2">
    <source>
        <dbReference type="ARBA" id="ARBA00022630"/>
    </source>
</evidence>
<keyword evidence="3" id="KW-0274">FAD</keyword>
<dbReference type="InterPro" id="IPR036188">
    <property type="entry name" value="FAD/NAD-bd_sf"/>
</dbReference>
<dbReference type="GO" id="GO:0033765">
    <property type="term" value="F:steroid dehydrogenase activity, acting on the CH-CH group of donors"/>
    <property type="evidence" value="ECO:0007669"/>
    <property type="project" value="UniProtKB-ARBA"/>
</dbReference>
<dbReference type="EMBL" id="FRDN01000004">
    <property type="protein sequence ID" value="SHN56925.1"/>
    <property type="molecule type" value="Genomic_DNA"/>
</dbReference>
<dbReference type="PROSITE" id="PS51318">
    <property type="entry name" value="TAT"/>
    <property type="match status" value="1"/>
</dbReference>